<dbReference type="Gene3D" id="1.20.5.460">
    <property type="entry name" value="Single helix bin"/>
    <property type="match status" value="1"/>
</dbReference>
<feature type="domain" description="Proline dehydrogenase" evidence="8">
    <location>
        <begin position="188"/>
        <end position="481"/>
    </location>
</feature>
<evidence type="ECO:0000256" key="5">
    <source>
        <dbReference type="PIRNR" id="PIRNR000197"/>
    </source>
</evidence>
<comment type="cofactor">
    <cofactor evidence="5">
        <name>FAD</name>
        <dbReference type="ChEBI" id="CHEBI:57692"/>
    </cofactor>
</comment>
<evidence type="ECO:0000313" key="11">
    <source>
        <dbReference type="EMBL" id="KEF31378.1"/>
    </source>
</evidence>
<keyword evidence="5" id="KW-0285">Flavoprotein</keyword>
<keyword evidence="5" id="KW-0642">Proline metabolism</keyword>
<comment type="catalytic activity">
    <reaction evidence="4 5">
        <text>L-glutamate 5-semialdehyde + NAD(+) + H2O = L-glutamate + NADH + 2 H(+)</text>
        <dbReference type="Rhea" id="RHEA:30235"/>
        <dbReference type="ChEBI" id="CHEBI:15377"/>
        <dbReference type="ChEBI" id="CHEBI:15378"/>
        <dbReference type="ChEBI" id="CHEBI:29985"/>
        <dbReference type="ChEBI" id="CHEBI:57540"/>
        <dbReference type="ChEBI" id="CHEBI:57945"/>
        <dbReference type="ChEBI" id="CHEBI:58066"/>
        <dbReference type="EC" id="1.2.1.88"/>
    </reaction>
</comment>
<dbReference type="GO" id="GO:0003842">
    <property type="term" value="F:L-glutamate gamma-semialdehyde dehydrogenase activity"/>
    <property type="evidence" value="ECO:0007669"/>
    <property type="project" value="UniProtKB-UniRule"/>
</dbReference>
<dbReference type="GO" id="GO:0003677">
    <property type="term" value="F:DNA binding"/>
    <property type="evidence" value="ECO:0007669"/>
    <property type="project" value="UniProtKB-KW"/>
</dbReference>
<dbReference type="EC" id="1.2.1.88" evidence="5"/>
<reference evidence="11 12" key="1">
    <citation type="submission" date="2012-12" db="EMBL/GenBank/DDBJ databases">
        <title>Genome assembly of Marinobacter sp. AK21.</title>
        <authorList>
            <person name="Khatri I."/>
            <person name="Kumar R."/>
            <person name="Vaidya B."/>
            <person name="Subramanian S."/>
            <person name="Pinnaka A."/>
        </authorList>
    </citation>
    <scope>NUCLEOTIDE SEQUENCE [LARGE SCALE GENOMIC DNA]</scope>
    <source>
        <strain evidence="11 12">AK21</strain>
    </source>
</reference>
<dbReference type="GO" id="GO:0003700">
    <property type="term" value="F:DNA-binding transcription factor activity"/>
    <property type="evidence" value="ECO:0007669"/>
    <property type="project" value="InterPro"/>
</dbReference>
<dbReference type="Gene3D" id="3.40.309.10">
    <property type="entry name" value="Aldehyde Dehydrogenase, Chain A, domain 2"/>
    <property type="match status" value="1"/>
</dbReference>
<dbReference type="PATRIC" id="fig|1137280.3.peg.1542"/>
<dbReference type="GO" id="GO:0004657">
    <property type="term" value="F:proline dehydrogenase activity"/>
    <property type="evidence" value="ECO:0007669"/>
    <property type="project" value="UniProtKB-UniRule"/>
</dbReference>
<dbReference type="Pfam" id="PF00171">
    <property type="entry name" value="Aldedh"/>
    <property type="match status" value="1"/>
</dbReference>
<sequence length="1209" mass="131165">MRPQQSVNPDLNFNRQAIRQNYLADEYEVIHSLIADAQLSQAEREAISARAADLVRSVRKNARPTIMEKFLAEYGLTTKEGVALMCLAEALLRVPDNLTIHDLIEDKITSGNWGAHVGKAQSGMINTATMALLMTSNLLKDSERQSVGETLRKLVKRMGEPVVRTVAGQAMKEMGRQFVLGRDIEEAQDRGEAQVQRGYTYSYDMLGEAARTDADAVRYFNAYSNAIDSIAKNCQGDVRTNPGISVKLSALHARYEYGNRDRVMKELAPRALELAKKAARANMGFNIDAEEQDRLDLSLDVIEAVLSDPELAGWNGFGIVVQAFGKRSAQTLNWLYALSEKLDRRIMVRLVKGAYWDAEIKRAQVMGLSDFPVFTRKACSDVSYLACAKQLLGMTDRIYPQFATHNAHSVSAVLELAKDLDRSAFEFQRLHGMGESLHDQVIADSGVPCRIYAPVGAHSDLLAYLVRRLLENGANSSFVNQIVDTRITPEEIAKDPIDAVNALGENISSKAIVRPEKLFGDQRRNSKGWDITDPVTIAEVEQGRGQYREFRWKGGPVMAVDSSSDNMVEVRNPANPDDLVGEITFASEADVSAALDAASEGFKSWSSVPAEERAAIIRRVGDLYEENAHELFALTTREAGKSLLDAVAEIREAVDFAMFYANEGVRYQNDGEARGVICCISPWNFPLAIFTGQILANLAAGNAVVAKPAEQTSLLAVRAAELMLEAGIPRAAMQLLPGTGATVGSALTSDPRVAGVCFTGSTATAQRINKVMTDNMDPDAPLVAETGGLNAMIVDSTALPEQVVRDVLASSFQSAGQRCSALRMLYVQKDIADHLLEMLYGAMEELGIGDPWLLSTDVGPVIDENARKKIVDHCNKFEAKGQLLKKLDVPQNGLFVSPAVLKVNGIEDMEEEIFGPVLHVATFEAKDIDKVVDAVNAKGYGLTFGVHSRVDRRIARITSRIKVGNTYVNRNQIGAIVGSQPFGGEGLSGTGPKAGGPHYVRRFMKGETISKPAQSSGKVLSADRVQKLIGKLDSLTAPQPQERQQILKPFFGDVPAPLDAGYEEMPGPTGEQNHLSDHARGVILCLGPDAESAMEQAATALSQGNKVVVIAPDVEKQAEGAVKAGLPIVAANGVLDPDALATLTGFEAVVSVAERSLLKQYREALAQRDGALLPIITEHKLDQRFVIERHLCVDTTAAGGNASLIAASE</sequence>
<accession>A0A072N341</accession>
<dbReference type="Pfam" id="PF18327">
    <property type="entry name" value="PRODH"/>
    <property type="match status" value="1"/>
</dbReference>
<dbReference type="InterPro" id="IPR041349">
    <property type="entry name" value="PRODH"/>
</dbReference>
<evidence type="ECO:0000313" key="12">
    <source>
        <dbReference type="Proteomes" id="UP000035057"/>
    </source>
</evidence>
<evidence type="ECO:0000256" key="3">
    <source>
        <dbReference type="ARBA" id="ARBA00023027"/>
    </source>
</evidence>
<dbReference type="AlphaFoldDB" id="A0A072N341"/>
<dbReference type="PANTHER" id="PTHR42862">
    <property type="entry name" value="DELTA-1-PYRROLINE-5-CARBOXYLATE DEHYDROGENASE 1, ISOFORM A-RELATED"/>
    <property type="match status" value="1"/>
</dbReference>
<evidence type="ECO:0000256" key="6">
    <source>
        <dbReference type="PIRSR" id="PIRSR000197-1"/>
    </source>
</evidence>
<protein>
    <recommendedName>
        <fullName evidence="5">Bifunctional protein PutA</fullName>
    </recommendedName>
    <domain>
        <recommendedName>
            <fullName evidence="5">Proline dehydrogenase</fullName>
            <ecNumber evidence="5">1.5.5.2</ecNumber>
        </recommendedName>
        <alternativeName>
            <fullName evidence="5">Proline oxidase</fullName>
        </alternativeName>
    </domain>
    <domain>
        <recommendedName>
            <fullName evidence="5">Delta-1-pyrroline-5-carboxylate dehydrogenase</fullName>
            <shortName evidence="5">P5C dehydrogenase</shortName>
            <ecNumber evidence="5">1.2.1.88</ecNumber>
        </recommendedName>
        <alternativeName>
            <fullName evidence="5">L-glutamate gamma-semialdehyde dehydrogenase</fullName>
        </alternativeName>
    </domain>
</protein>
<dbReference type="InterPro" id="IPR015590">
    <property type="entry name" value="Aldehyde_DH_dom"/>
</dbReference>
<evidence type="ECO:0000259" key="8">
    <source>
        <dbReference type="Pfam" id="PF01619"/>
    </source>
</evidence>
<dbReference type="OrthoDB" id="9812625at2"/>
<evidence type="ECO:0000256" key="2">
    <source>
        <dbReference type="ARBA" id="ARBA00023002"/>
    </source>
</evidence>
<comment type="caution">
    <text evidence="11">The sequence shown here is derived from an EMBL/GenBank/DDBJ whole genome shotgun (WGS) entry which is preliminary data.</text>
</comment>
<dbReference type="InterPro" id="IPR025703">
    <property type="entry name" value="Bifunct_PutA"/>
</dbReference>
<dbReference type="InterPro" id="IPR024090">
    <property type="entry name" value="PRODH_PutA_dom_I"/>
</dbReference>
<dbReference type="Gene3D" id="3.40.605.10">
    <property type="entry name" value="Aldehyde Dehydrogenase, Chain A, domain 1"/>
    <property type="match status" value="1"/>
</dbReference>
<dbReference type="NCBIfam" id="NF008869">
    <property type="entry name" value="PRK11904.1"/>
    <property type="match status" value="1"/>
</dbReference>
<comment type="function">
    <text evidence="5">Oxidizes proline to glutamate for use as a carbon and nitrogen source.</text>
</comment>
<dbReference type="InterPro" id="IPR016162">
    <property type="entry name" value="Ald_DH_N"/>
</dbReference>
<evidence type="ECO:0000256" key="4">
    <source>
        <dbReference type="ARBA" id="ARBA00048142"/>
    </source>
</evidence>
<evidence type="ECO:0000259" key="7">
    <source>
        <dbReference type="Pfam" id="PF00171"/>
    </source>
</evidence>
<dbReference type="Pfam" id="PF14850">
    <property type="entry name" value="Pro_dh-DNA_bdg"/>
    <property type="match status" value="1"/>
</dbReference>
<dbReference type="PANTHER" id="PTHR42862:SF1">
    <property type="entry name" value="DELTA-1-PYRROLINE-5-CARBOXYLATE DEHYDROGENASE 2, ISOFORM A-RELATED"/>
    <property type="match status" value="1"/>
</dbReference>
<dbReference type="Gene3D" id="1.20.5.550">
    <property type="entry name" value="Single Helix bin"/>
    <property type="match status" value="1"/>
</dbReference>
<dbReference type="Pfam" id="PF01619">
    <property type="entry name" value="Pro_dh"/>
    <property type="match status" value="1"/>
</dbReference>
<dbReference type="InterPro" id="IPR050485">
    <property type="entry name" value="Proline_metab_enzyme"/>
</dbReference>
<dbReference type="InterPro" id="IPR016160">
    <property type="entry name" value="Ald_DH_CS_CYS"/>
</dbReference>
<dbReference type="CDD" id="cd07125">
    <property type="entry name" value="ALDH_PutA-P5CDH"/>
    <property type="match status" value="1"/>
</dbReference>
<gene>
    <name evidence="11" type="ORF">D777_01727</name>
</gene>
<dbReference type="InterPro" id="IPR016163">
    <property type="entry name" value="Ald_DH_C"/>
</dbReference>
<dbReference type="EC" id="1.5.5.2" evidence="5"/>
<keyword evidence="5" id="KW-0678">Repressor</keyword>
<comment type="similarity">
    <text evidence="5">In the C-terminal section; belongs to the aldehyde dehydrogenase family.</text>
</comment>
<feature type="domain" description="Aldehyde dehydrogenase" evidence="7">
    <location>
        <begin position="561"/>
        <end position="1006"/>
    </location>
</feature>
<comment type="catalytic activity">
    <reaction evidence="5">
        <text>L-proline + a quinone = (S)-1-pyrroline-5-carboxylate + a quinol + H(+)</text>
        <dbReference type="Rhea" id="RHEA:23784"/>
        <dbReference type="ChEBI" id="CHEBI:15378"/>
        <dbReference type="ChEBI" id="CHEBI:17388"/>
        <dbReference type="ChEBI" id="CHEBI:24646"/>
        <dbReference type="ChEBI" id="CHEBI:60039"/>
        <dbReference type="ChEBI" id="CHEBI:132124"/>
        <dbReference type="EC" id="1.5.5.2"/>
    </reaction>
</comment>
<comment type="similarity">
    <text evidence="5">In the N-terminal section; belongs to the proline dehydrogenase family.</text>
</comment>
<dbReference type="InterPro" id="IPR024082">
    <property type="entry name" value="PRODH_PutA_dom_II"/>
</dbReference>
<dbReference type="PIRSF" id="PIRSF000197">
    <property type="entry name" value="Bifunct_PutA"/>
    <property type="match status" value="1"/>
</dbReference>
<dbReference type="GO" id="GO:0009898">
    <property type="term" value="C:cytoplasmic side of plasma membrane"/>
    <property type="evidence" value="ECO:0007669"/>
    <property type="project" value="TreeGrafter"/>
</dbReference>
<feature type="active site" evidence="6">
    <location>
        <position position="785"/>
    </location>
</feature>
<dbReference type="SUPFAM" id="SSF81935">
    <property type="entry name" value="N-terminal domain of bifunctional PutA protein"/>
    <property type="match status" value="1"/>
</dbReference>
<dbReference type="InterPro" id="IPR024089">
    <property type="entry name" value="PRODH_PutA_dom_I/II"/>
</dbReference>
<organism evidence="11 12">
    <name type="scientific">Marinobacter nitratireducens</name>
    <dbReference type="NCBI Taxonomy" id="1137280"/>
    <lineage>
        <taxon>Bacteria</taxon>
        <taxon>Pseudomonadati</taxon>
        <taxon>Pseudomonadota</taxon>
        <taxon>Gammaproteobacteria</taxon>
        <taxon>Pseudomonadales</taxon>
        <taxon>Marinobacteraceae</taxon>
        <taxon>Marinobacter</taxon>
    </lineage>
</organism>
<dbReference type="UniPathway" id="UPA00261">
    <property type="reaction ID" value="UER00373"/>
</dbReference>
<dbReference type="FunFam" id="3.40.309.10:FF:000005">
    <property type="entry name" value="1-pyrroline-5-carboxylate dehydrogenase 1"/>
    <property type="match status" value="1"/>
</dbReference>
<keyword evidence="2 5" id="KW-0560">Oxidoreductase</keyword>
<dbReference type="Gene3D" id="3.20.20.220">
    <property type="match status" value="1"/>
</dbReference>
<evidence type="ECO:0000259" key="10">
    <source>
        <dbReference type="Pfam" id="PF18327"/>
    </source>
</evidence>
<comment type="pathway">
    <text evidence="1 5">Amino-acid degradation; L-proline degradation into L-glutamate; L-glutamate from L-proline: step 2/2.</text>
</comment>
<dbReference type="NCBIfam" id="TIGR01238">
    <property type="entry name" value="D1pyr5carbox3"/>
    <property type="match status" value="1"/>
</dbReference>
<comment type="pathway">
    <text evidence="5">Amino-acid degradation; L-proline degradation into L-glutamate; L-glutamate from L-proline: step 1/2.</text>
</comment>
<keyword evidence="12" id="KW-1185">Reference proteome</keyword>
<dbReference type="InterPro" id="IPR002872">
    <property type="entry name" value="Proline_DH_dom"/>
</dbReference>
<dbReference type="InterPro" id="IPR005933">
    <property type="entry name" value="PutA_C"/>
</dbReference>
<feature type="active site" evidence="6">
    <location>
        <position position="819"/>
    </location>
</feature>
<dbReference type="SUPFAM" id="SSF53720">
    <property type="entry name" value="ALDH-like"/>
    <property type="match status" value="1"/>
</dbReference>
<dbReference type="Proteomes" id="UP000035057">
    <property type="component" value="Unassembled WGS sequence"/>
</dbReference>
<keyword evidence="3 5" id="KW-0520">NAD</keyword>
<dbReference type="InterPro" id="IPR029041">
    <property type="entry name" value="FAD-linked_oxidoreductase-like"/>
</dbReference>
<name>A0A072N341_9GAMM</name>
<evidence type="ECO:0000256" key="1">
    <source>
        <dbReference type="ARBA" id="ARBA00004786"/>
    </source>
</evidence>
<dbReference type="EMBL" id="ANIE01000005">
    <property type="protein sequence ID" value="KEF31378.1"/>
    <property type="molecule type" value="Genomic_DNA"/>
</dbReference>
<proteinExistence type="inferred from homology"/>
<dbReference type="GO" id="GO:0010133">
    <property type="term" value="P:L-proline catabolic process to L-glutamate"/>
    <property type="evidence" value="ECO:0007669"/>
    <property type="project" value="UniProtKB-UniRule"/>
</dbReference>
<keyword evidence="5" id="KW-0238">DNA-binding</keyword>
<keyword evidence="5" id="KW-0804">Transcription</keyword>
<feature type="domain" description="Proline dehydrogenase PutA" evidence="9">
    <location>
        <begin position="67"/>
        <end position="178"/>
    </location>
</feature>
<keyword evidence="5" id="KW-0805">Transcription regulation</keyword>
<feature type="domain" description="Proline utilization A proline dehydrogenase N-terminal" evidence="10">
    <location>
        <begin position="15"/>
        <end position="59"/>
    </location>
</feature>
<dbReference type="InterPro" id="IPR016161">
    <property type="entry name" value="Ald_DH/histidinol_DH"/>
</dbReference>
<dbReference type="STRING" id="1137280.D777_01727"/>
<keyword evidence="5" id="KW-0274">FAD</keyword>
<dbReference type="RefSeq" id="WP_036130257.1">
    <property type="nucleotide sequence ID" value="NZ_ANIE01000005.1"/>
</dbReference>
<evidence type="ECO:0000259" key="9">
    <source>
        <dbReference type="Pfam" id="PF14850"/>
    </source>
</evidence>
<dbReference type="PROSITE" id="PS00070">
    <property type="entry name" value="ALDEHYDE_DEHYDR_CYS"/>
    <property type="match status" value="1"/>
</dbReference>
<dbReference type="SUPFAM" id="SSF51730">
    <property type="entry name" value="FAD-linked oxidoreductase"/>
    <property type="match status" value="1"/>
</dbReference>